<evidence type="ECO:0000259" key="1">
    <source>
        <dbReference type="Pfam" id="PF18962"/>
    </source>
</evidence>
<gene>
    <name evidence="2" type="ORF">GXP67_28165</name>
</gene>
<dbReference type="Gene3D" id="2.60.40.4070">
    <property type="match status" value="1"/>
</dbReference>
<sequence length="147" mass="16255">MLQTSDGGYLLAGRSDSGIGGDKSQASQGGTDYWMVKVSSSGGARIASEQELIAEEEHMEADFHLQADPNPFTEKITISFTLPQTEQVRLKVYNSIGLEVNTLFEGEAEKDKAYMFEWKATDQQPGMYIIRLGSESKVQTKKVILVK</sequence>
<accession>A0A6C0GQ95</accession>
<proteinExistence type="predicted"/>
<keyword evidence="3" id="KW-1185">Reference proteome</keyword>
<evidence type="ECO:0000313" key="3">
    <source>
        <dbReference type="Proteomes" id="UP000480178"/>
    </source>
</evidence>
<organism evidence="2 3">
    <name type="scientific">Rhodocytophaga rosea</name>
    <dbReference type="NCBI Taxonomy" id="2704465"/>
    <lineage>
        <taxon>Bacteria</taxon>
        <taxon>Pseudomonadati</taxon>
        <taxon>Bacteroidota</taxon>
        <taxon>Cytophagia</taxon>
        <taxon>Cytophagales</taxon>
        <taxon>Rhodocytophagaceae</taxon>
        <taxon>Rhodocytophaga</taxon>
    </lineage>
</organism>
<dbReference type="NCBIfam" id="TIGR04183">
    <property type="entry name" value="Por_Secre_tail"/>
    <property type="match status" value="1"/>
</dbReference>
<name>A0A6C0GQ95_9BACT</name>
<evidence type="ECO:0000313" key="2">
    <source>
        <dbReference type="EMBL" id="QHT70248.1"/>
    </source>
</evidence>
<dbReference type="KEGG" id="rhoz:GXP67_28165"/>
<protein>
    <submittedName>
        <fullName evidence="2">T9SS type A sorting domain-containing protein</fullName>
    </submittedName>
</protein>
<dbReference type="AlphaFoldDB" id="A0A6C0GQ95"/>
<dbReference type="Proteomes" id="UP000480178">
    <property type="component" value="Chromosome"/>
</dbReference>
<feature type="domain" description="Secretion system C-terminal sorting" evidence="1">
    <location>
        <begin position="69"/>
        <end position="144"/>
    </location>
</feature>
<reference evidence="2 3" key="1">
    <citation type="submission" date="2020-01" db="EMBL/GenBank/DDBJ databases">
        <authorList>
            <person name="Kim M.K."/>
        </authorList>
    </citation>
    <scope>NUCLEOTIDE SEQUENCE [LARGE SCALE GENOMIC DNA]</scope>
    <source>
        <strain evidence="2 3">172606-1</strain>
    </source>
</reference>
<dbReference type="Pfam" id="PF18962">
    <property type="entry name" value="Por_Secre_tail"/>
    <property type="match status" value="1"/>
</dbReference>
<dbReference type="EMBL" id="CP048222">
    <property type="protein sequence ID" value="QHT70248.1"/>
    <property type="molecule type" value="Genomic_DNA"/>
</dbReference>
<dbReference type="RefSeq" id="WP_162446229.1">
    <property type="nucleotide sequence ID" value="NZ_CP048222.1"/>
</dbReference>
<dbReference type="InterPro" id="IPR026444">
    <property type="entry name" value="Secre_tail"/>
</dbReference>